<dbReference type="NCBIfam" id="TIGR00166">
    <property type="entry name" value="S6"/>
    <property type="match status" value="1"/>
</dbReference>
<comment type="caution">
    <text evidence="5">The sequence shown here is derived from an EMBL/GenBank/DDBJ whole genome shotgun (WGS) entry which is preliminary data.</text>
</comment>
<keyword evidence="3" id="KW-0699">rRNA-binding</keyword>
<dbReference type="InterPro" id="IPR000529">
    <property type="entry name" value="Ribosomal_bS6"/>
</dbReference>
<dbReference type="PANTHER" id="PTHR21011">
    <property type="entry name" value="MITOCHONDRIAL 28S RIBOSOMAL PROTEIN S6"/>
    <property type="match status" value="1"/>
</dbReference>
<evidence type="ECO:0000313" key="5">
    <source>
        <dbReference type="EMBL" id="OGL78260.1"/>
    </source>
</evidence>
<dbReference type="GO" id="GO:0006412">
    <property type="term" value="P:translation"/>
    <property type="evidence" value="ECO:0007669"/>
    <property type="project" value="UniProtKB-UniRule"/>
</dbReference>
<feature type="region of interest" description="Disordered" evidence="4">
    <location>
        <begin position="131"/>
        <end position="163"/>
    </location>
</feature>
<dbReference type="HAMAP" id="MF_00360">
    <property type="entry name" value="Ribosomal_bS6"/>
    <property type="match status" value="1"/>
</dbReference>
<evidence type="ECO:0000256" key="2">
    <source>
        <dbReference type="ARBA" id="ARBA00035294"/>
    </source>
</evidence>
<dbReference type="SUPFAM" id="SSF54995">
    <property type="entry name" value="Ribosomal protein S6"/>
    <property type="match status" value="1"/>
</dbReference>
<dbReference type="InterPro" id="IPR014717">
    <property type="entry name" value="Transl_elong_EF1B/ribsomal_bS6"/>
</dbReference>
<dbReference type="STRING" id="1802399.A3E39_03785"/>
<dbReference type="AlphaFoldDB" id="A0A1F7UJ12"/>
<evidence type="ECO:0000256" key="1">
    <source>
        <dbReference type="ARBA" id="ARBA00009512"/>
    </source>
</evidence>
<evidence type="ECO:0000313" key="6">
    <source>
        <dbReference type="Proteomes" id="UP000176603"/>
    </source>
</evidence>
<reference evidence="5 6" key="1">
    <citation type="journal article" date="2016" name="Nat. Commun.">
        <title>Thousands of microbial genomes shed light on interconnected biogeochemical processes in an aquifer system.</title>
        <authorList>
            <person name="Anantharaman K."/>
            <person name="Brown C.T."/>
            <person name="Hug L.A."/>
            <person name="Sharon I."/>
            <person name="Castelle C.J."/>
            <person name="Probst A.J."/>
            <person name="Thomas B.C."/>
            <person name="Singh A."/>
            <person name="Wilkins M.J."/>
            <person name="Karaoz U."/>
            <person name="Brodie E.L."/>
            <person name="Williams K.H."/>
            <person name="Hubbard S.S."/>
            <person name="Banfield J.F."/>
        </authorList>
    </citation>
    <scope>NUCLEOTIDE SEQUENCE [LARGE SCALE GENOMIC DNA]</scope>
</reference>
<organism evidence="5 6">
    <name type="scientific">Candidatus Uhrbacteria bacterium RIFCSPHIGHO2_12_FULL_60_25</name>
    <dbReference type="NCBI Taxonomy" id="1802399"/>
    <lineage>
        <taxon>Bacteria</taxon>
        <taxon>Candidatus Uhriibacteriota</taxon>
    </lineage>
</organism>
<comment type="similarity">
    <text evidence="1 3">Belongs to the bacterial ribosomal protein bS6 family.</text>
</comment>
<protein>
    <recommendedName>
        <fullName evidence="2 3">Small ribosomal subunit protein bS6</fullName>
    </recommendedName>
</protein>
<accession>A0A1F7UJ12</accession>
<dbReference type="InterPro" id="IPR035980">
    <property type="entry name" value="Ribosomal_bS6_sf"/>
</dbReference>
<keyword evidence="3" id="KW-0687">Ribonucleoprotein</keyword>
<dbReference type="Pfam" id="PF01250">
    <property type="entry name" value="Ribosomal_S6"/>
    <property type="match status" value="1"/>
</dbReference>
<dbReference type="InterPro" id="IPR020814">
    <property type="entry name" value="Ribosomal_S6_plastid/chlpt"/>
</dbReference>
<name>A0A1F7UJ12_9BACT</name>
<dbReference type="Proteomes" id="UP000176603">
    <property type="component" value="Unassembled WGS sequence"/>
</dbReference>
<dbReference type="GO" id="GO:0005840">
    <property type="term" value="C:ribosome"/>
    <property type="evidence" value="ECO:0007669"/>
    <property type="project" value="UniProtKB-KW"/>
</dbReference>
<evidence type="ECO:0000256" key="3">
    <source>
        <dbReference type="HAMAP-Rule" id="MF_00360"/>
    </source>
</evidence>
<dbReference type="GO" id="GO:0005737">
    <property type="term" value="C:cytoplasm"/>
    <property type="evidence" value="ECO:0007669"/>
    <property type="project" value="UniProtKB-ARBA"/>
</dbReference>
<dbReference type="CDD" id="cd00473">
    <property type="entry name" value="bS6"/>
    <property type="match status" value="1"/>
</dbReference>
<dbReference type="EMBL" id="MGEH01000035">
    <property type="protein sequence ID" value="OGL78260.1"/>
    <property type="molecule type" value="Genomic_DNA"/>
</dbReference>
<proteinExistence type="inferred from homology"/>
<keyword evidence="3" id="KW-0694">RNA-binding</keyword>
<dbReference type="PANTHER" id="PTHR21011:SF1">
    <property type="entry name" value="SMALL RIBOSOMAL SUBUNIT PROTEIN BS6M"/>
    <property type="match status" value="1"/>
</dbReference>
<feature type="compositionally biased region" description="Basic and acidic residues" evidence="4">
    <location>
        <begin position="141"/>
        <end position="156"/>
    </location>
</feature>
<comment type="function">
    <text evidence="3">Binds together with bS18 to 16S ribosomal RNA.</text>
</comment>
<evidence type="ECO:0000256" key="4">
    <source>
        <dbReference type="SAM" id="MobiDB-lite"/>
    </source>
</evidence>
<dbReference type="GO" id="GO:0003735">
    <property type="term" value="F:structural constituent of ribosome"/>
    <property type="evidence" value="ECO:0007669"/>
    <property type="project" value="InterPro"/>
</dbReference>
<dbReference type="GO" id="GO:0070181">
    <property type="term" value="F:small ribosomal subunit rRNA binding"/>
    <property type="evidence" value="ECO:0007669"/>
    <property type="project" value="TreeGrafter"/>
</dbReference>
<keyword evidence="3 5" id="KW-0689">Ribosomal protein</keyword>
<sequence>MLRKERPGERDHAIDMTEYELMYIVPTTFTEEGVAGVEANVAAILAKAGASVSKTVRLGKFRLAYAIHGQQHGHYALVRFTSESAAMAAVNEALRLMPDQVLRYLILKAEEAGEEKFELVQFQEVIVEGRDTRPRGPRMPLKADARPADRAKEVQAQKEGVAALETGEAAATEVEKLSPEELQKKIDAALEEKA</sequence>
<dbReference type="GO" id="GO:1990904">
    <property type="term" value="C:ribonucleoprotein complex"/>
    <property type="evidence" value="ECO:0007669"/>
    <property type="project" value="UniProtKB-KW"/>
</dbReference>
<dbReference type="Gene3D" id="3.30.70.60">
    <property type="match status" value="1"/>
</dbReference>
<gene>
    <name evidence="3" type="primary">rpsF</name>
    <name evidence="5" type="ORF">A3E39_03785</name>
</gene>